<evidence type="ECO:0000313" key="3">
    <source>
        <dbReference type="Proteomes" id="UP001642501"/>
    </source>
</evidence>
<comment type="caution">
    <text evidence="2">The sequence shown here is derived from an EMBL/GenBank/DDBJ whole genome shotgun (WGS) entry which is preliminary data.</text>
</comment>
<name>A0ABP0DY87_9PEZI</name>
<accession>A0ABP0DY87</accession>
<dbReference type="Proteomes" id="UP001642501">
    <property type="component" value="Unassembled WGS sequence"/>
</dbReference>
<feature type="region of interest" description="Disordered" evidence="1">
    <location>
        <begin position="40"/>
        <end position="107"/>
    </location>
</feature>
<sequence>MSSFTSLSSSLCSQYSSCVDAGSTGVYTITATAGTDGFGDGPFGEHGGGGGGGPFGGPFAWSSGSHWPSTGATTTITTTGCPWATGGWFGNGGGGDGDGGEWGGWGGWGGGGGIWGGGGFWGSSQTGWAYRTATTTVTTTFTSVGNLVTATGIATVEMAVSGRRTSTTTFFSAKATGNAGSGSNGASSSSGSGPARPLLHGAGGGGGSGLTLVKVTGLLLGTLMAVVGML</sequence>
<evidence type="ECO:0000256" key="1">
    <source>
        <dbReference type="SAM" id="MobiDB-lite"/>
    </source>
</evidence>
<reference evidence="2 3" key="1">
    <citation type="submission" date="2024-01" db="EMBL/GenBank/DDBJ databases">
        <authorList>
            <person name="Allen C."/>
            <person name="Tagirdzhanova G."/>
        </authorList>
    </citation>
    <scope>NUCLEOTIDE SEQUENCE [LARGE SCALE GENOMIC DNA]</scope>
    <source>
        <strain evidence="2 3">CBS 573.63</strain>
    </source>
</reference>
<keyword evidence="3" id="KW-1185">Reference proteome</keyword>
<feature type="compositionally biased region" description="Low complexity" evidence="1">
    <location>
        <begin position="184"/>
        <end position="193"/>
    </location>
</feature>
<protein>
    <submittedName>
        <fullName evidence="2">Uncharacterized protein</fullName>
    </submittedName>
</protein>
<dbReference type="EMBL" id="CAWUOM010000128">
    <property type="protein sequence ID" value="CAK7273263.1"/>
    <property type="molecule type" value="Genomic_DNA"/>
</dbReference>
<feature type="compositionally biased region" description="Low complexity" evidence="1">
    <location>
        <begin position="70"/>
        <end position="86"/>
    </location>
</feature>
<feature type="compositionally biased region" description="Gly residues" evidence="1">
    <location>
        <begin position="87"/>
        <end position="107"/>
    </location>
</feature>
<feature type="compositionally biased region" description="Gly residues" evidence="1">
    <location>
        <begin position="40"/>
        <end position="56"/>
    </location>
</feature>
<feature type="region of interest" description="Disordered" evidence="1">
    <location>
        <begin position="177"/>
        <end position="200"/>
    </location>
</feature>
<gene>
    <name evidence="2" type="ORF">SEPCBS57363_005567</name>
</gene>
<proteinExistence type="predicted"/>
<organism evidence="2 3">
    <name type="scientific">Sporothrix epigloea</name>
    <dbReference type="NCBI Taxonomy" id="1892477"/>
    <lineage>
        <taxon>Eukaryota</taxon>
        <taxon>Fungi</taxon>
        <taxon>Dikarya</taxon>
        <taxon>Ascomycota</taxon>
        <taxon>Pezizomycotina</taxon>
        <taxon>Sordariomycetes</taxon>
        <taxon>Sordariomycetidae</taxon>
        <taxon>Ophiostomatales</taxon>
        <taxon>Ophiostomataceae</taxon>
        <taxon>Sporothrix</taxon>
    </lineage>
</organism>
<evidence type="ECO:0000313" key="2">
    <source>
        <dbReference type="EMBL" id="CAK7273263.1"/>
    </source>
</evidence>